<proteinExistence type="predicted"/>
<organism evidence="1 2">
    <name type="scientific">Pseudomonas fluorescens</name>
    <dbReference type="NCBI Taxonomy" id="294"/>
    <lineage>
        <taxon>Bacteria</taxon>
        <taxon>Pseudomonadati</taxon>
        <taxon>Pseudomonadota</taxon>
        <taxon>Gammaproteobacteria</taxon>
        <taxon>Pseudomonadales</taxon>
        <taxon>Pseudomonadaceae</taxon>
        <taxon>Pseudomonas</taxon>
    </lineage>
</organism>
<evidence type="ECO:0000313" key="1">
    <source>
        <dbReference type="EMBL" id="VVQ32240.1"/>
    </source>
</evidence>
<dbReference type="AlphaFoldDB" id="A0A5E7WBK7"/>
<dbReference type="Proteomes" id="UP000325645">
    <property type="component" value="Unassembled WGS sequence"/>
</dbReference>
<dbReference type="EMBL" id="CABVJH010000004">
    <property type="protein sequence ID" value="VVQ32240.1"/>
    <property type="molecule type" value="Genomic_DNA"/>
</dbReference>
<gene>
    <name evidence="1" type="ORF">PS943_02814</name>
</gene>
<dbReference type="RefSeq" id="WP_191623565.1">
    <property type="nucleotide sequence ID" value="NZ_CABVJH010000004.1"/>
</dbReference>
<name>A0A5E7WBK7_PSEFL</name>
<evidence type="ECO:0000313" key="2">
    <source>
        <dbReference type="Proteomes" id="UP000325645"/>
    </source>
</evidence>
<reference evidence="1 2" key="1">
    <citation type="submission" date="2019-09" db="EMBL/GenBank/DDBJ databases">
        <authorList>
            <person name="Chandra G."/>
            <person name="Truman W A."/>
        </authorList>
    </citation>
    <scope>NUCLEOTIDE SEQUENCE [LARGE SCALE GENOMIC DNA]</scope>
    <source>
        <strain evidence="1">PS943</strain>
    </source>
</reference>
<sequence length="52" mass="5555">MHALNPFKIRATAHRAMALAALHANSSLATRLTRYNAHMAKARALETAGGAQ</sequence>
<protein>
    <submittedName>
        <fullName evidence="1">Uncharacterized protein</fullName>
    </submittedName>
</protein>
<accession>A0A5E7WBK7</accession>